<proteinExistence type="predicted"/>
<gene>
    <name evidence="2" type="ORF">AB1Y20_020446</name>
</gene>
<organism evidence="2 3">
    <name type="scientific">Prymnesium parvum</name>
    <name type="common">Toxic golden alga</name>
    <dbReference type="NCBI Taxonomy" id="97485"/>
    <lineage>
        <taxon>Eukaryota</taxon>
        <taxon>Haptista</taxon>
        <taxon>Haptophyta</taxon>
        <taxon>Prymnesiophyceae</taxon>
        <taxon>Prymnesiales</taxon>
        <taxon>Prymnesiaceae</taxon>
        <taxon>Prymnesium</taxon>
    </lineage>
</organism>
<dbReference type="EMBL" id="JBGBPQ010000004">
    <property type="protein sequence ID" value="KAL1525592.1"/>
    <property type="molecule type" value="Genomic_DNA"/>
</dbReference>
<feature type="region of interest" description="Disordered" evidence="1">
    <location>
        <begin position="256"/>
        <end position="285"/>
    </location>
</feature>
<reference evidence="2 3" key="1">
    <citation type="journal article" date="2024" name="Science">
        <title>Giant polyketide synthase enzymes in the biosynthesis of giant marine polyether toxins.</title>
        <authorList>
            <person name="Fallon T.R."/>
            <person name="Shende V.V."/>
            <person name="Wierzbicki I.H."/>
            <person name="Pendleton A.L."/>
            <person name="Watervoot N.F."/>
            <person name="Auber R.P."/>
            <person name="Gonzalez D.J."/>
            <person name="Wisecaver J.H."/>
            <person name="Moore B.S."/>
        </authorList>
    </citation>
    <scope>NUCLEOTIDE SEQUENCE [LARGE SCALE GENOMIC DNA]</scope>
    <source>
        <strain evidence="2 3">12B1</strain>
    </source>
</reference>
<dbReference type="AlphaFoldDB" id="A0AB34JWX5"/>
<protein>
    <submittedName>
        <fullName evidence="2">Uncharacterized protein</fullName>
    </submittedName>
</protein>
<accession>A0AB34JWX5</accession>
<sequence length="285" mass="32536">MHLTRAVHLQSLVERNMAVMSQAVARLLSDDKTDNVDEQWRVSSNNQRIYVILKGLLRRRRTLRLRLNCCGIINKMRFVQTRVRKVRFLASHAQGCKCNEKSNSSSEQSPAAVLSKTPSARDQTPLRAEGQRCLGAKSSVDACDSATTAIAAHTDASPKQTYMVSHQTAPPSWWRPTHDEMFAEILVQLDERPDRFYDGVFAEDITRRLFPQVKLMDWLKCSRFIKLRVEVEQHFRKIKGKEVGLRHTLAMLESEGASQTRLRDRGSAGANPRKKVWVSDEGHRL</sequence>
<evidence type="ECO:0000313" key="3">
    <source>
        <dbReference type="Proteomes" id="UP001515480"/>
    </source>
</evidence>
<evidence type="ECO:0000313" key="2">
    <source>
        <dbReference type="EMBL" id="KAL1525592.1"/>
    </source>
</evidence>
<dbReference type="Proteomes" id="UP001515480">
    <property type="component" value="Unassembled WGS sequence"/>
</dbReference>
<evidence type="ECO:0000256" key="1">
    <source>
        <dbReference type="SAM" id="MobiDB-lite"/>
    </source>
</evidence>
<keyword evidence="3" id="KW-1185">Reference proteome</keyword>
<comment type="caution">
    <text evidence="2">The sequence shown here is derived from an EMBL/GenBank/DDBJ whole genome shotgun (WGS) entry which is preliminary data.</text>
</comment>
<name>A0AB34JWX5_PRYPA</name>
<feature type="region of interest" description="Disordered" evidence="1">
    <location>
        <begin position="97"/>
        <end position="127"/>
    </location>
</feature>